<name>A0A2Z4IHC6_9BACT</name>
<dbReference type="OrthoDB" id="9803297at2"/>
<dbReference type="Proteomes" id="UP000248688">
    <property type="component" value="Chromosome"/>
</dbReference>
<gene>
    <name evidence="1" type="ORF">DN752_10510</name>
</gene>
<organism evidence="1 2">
    <name type="scientific">Echinicola strongylocentroti</name>
    <dbReference type="NCBI Taxonomy" id="1795355"/>
    <lineage>
        <taxon>Bacteria</taxon>
        <taxon>Pseudomonadati</taxon>
        <taxon>Bacteroidota</taxon>
        <taxon>Cytophagia</taxon>
        <taxon>Cytophagales</taxon>
        <taxon>Cyclobacteriaceae</taxon>
        <taxon>Echinicola</taxon>
    </lineage>
</organism>
<dbReference type="KEGG" id="est:DN752_10510"/>
<dbReference type="AlphaFoldDB" id="A0A2Z4IHC6"/>
<keyword evidence="2" id="KW-1185">Reference proteome</keyword>
<accession>A0A2Z4IHC6</accession>
<sequence length="61" mass="6929">MNELLKRCEGMKPGIVFEWNDSEPEDVSRAVLNALKKICDLHSQKTGIAKKSFEIALRQLV</sequence>
<proteinExistence type="predicted"/>
<evidence type="ECO:0000313" key="2">
    <source>
        <dbReference type="Proteomes" id="UP000248688"/>
    </source>
</evidence>
<dbReference type="EMBL" id="CP030041">
    <property type="protein sequence ID" value="AWW30522.1"/>
    <property type="molecule type" value="Genomic_DNA"/>
</dbReference>
<reference evidence="1 2" key="1">
    <citation type="submission" date="2018-06" db="EMBL/GenBank/DDBJ databases">
        <title>Echinicola strongylocentroti sp. nov., isolated from a sea urchin Strongylocentrotus intermedius.</title>
        <authorList>
            <person name="Bae S.S."/>
        </authorList>
    </citation>
    <scope>NUCLEOTIDE SEQUENCE [LARGE SCALE GENOMIC DNA]</scope>
    <source>
        <strain evidence="1 2">MEBiC08714</strain>
    </source>
</reference>
<protein>
    <submittedName>
        <fullName evidence="1">Uncharacterized protein</fullName>
    </submittedName>
</protein>
<dbReference type="RefSeq" id="WP_112783903.1">
    <property type="nucleotide sequence ID" value="NZ_CP030041.1"/>
</dbReference>
<evidence type="ECO:0000313" key="1">
    <source>
        <dbReference type="EMBL" id="AWW30522.1"/>
    </source>
</evidence>